<sequence>MLSYARQIASWKQILARNGDVAALTHSMYRLPEPRQPFSQSANALVCLWKGDITRLATPAIILGSNIGMIPRRGASRAIYHAAGHRLIKECRHKRPAMIAKAVTTTAGDLPANALVHMPLPDLWSEAVTTSAYFSALNLAAHGRLSSVAFSSLKGCFHDEEVDDLARVAVRSLRRWADRERDGKRLALDQVVITTNDDLEYERMLYWMYAYFPSQNLSL</sequence>
<evidence type="ECO:0000259" key="1">
    <source>
        <dbReference type="PROSITE" id="PS51154"/>
    </source>
</evidence>
<dbReference type="Gene3D" id="3.40.220.10">
    <property type="entry name" value="Leucine Aminopeptidase, subunit E, domain 1"/>
    <property type="match status" value="1"/>
</dbReference>
<dbReference type="EMBL" id="HACM01010252">
    <property type="protein sequence ID" value="CRZ10694.1"/>
    <property type="molecule type" value="Transcribed_RNA"/>
</dbReference>
<name>A0A0H5RPP5_9EUKA</name>
<dbReference type="PANTHER" id="PTHR11106:SF27">
    <property type="entry name" value="MACRO DOMAIN-CONTAINING PROTEIN"/>
    <property type="match status" value="1"/>
</dbReference>
<proteinExistence type="predicted"/>
<accession>A0A0H5RPP5</accession>
<protein>
    <recommendedName>
        <fullName evidence="1">Macro domain-containing protein</fullName>
    </recommendedName>
</protein>
<evidence type="ECO:0000313" key="2">
    <source>
        <dbReference type="EMBL" id="CRZ10694.1"/>
    </source>
</evidence>
<dbReference type="AlphaFoldDB" id="A0A0H5RPP5"/>
<feature type="domain" description="Macro" evidence="1">
    <location>
        <begin position="33"/>
        <end position="212"/>
    </location>
</feature>
<dbReference type="PROSITE" id="PS51154">
    <property type="entry name" value="MACRO"/>
    <property type="match status" value="1"/>
</dbReference>
<dbReference type="InterPro" id="IPR043472">
    <property type="entry name" value="Macro_dom-like"/>
</dbReference>
<reference evidence="2" key="1">
    <citation type="submission" date="2015-04" db="EMBL/GenBank/DDBJ databases">
        <title>The genome sequence of the plant pathogenic Rhizarian Plasmodiophora brassicae reveals insights in its biotrophic life cycle and the origin of chitin synthesis.</title>
        <authorList>
            <person name="Schwelm A."/>
            <person name="Fogelqvist J."/>
            <person name="Knaust A."/>
            <person name="Julke S."/>
            <person name="Lilja T."/>
            <person name="Dhandapani V."/>
            <person name="Bonilla-Rosso G."/>
            <person name="Karlsson M."/>
            <person name="Shevchenko A."/>
            <person name="Choi S.R."/>
            <person name="Kim H.G."/>
            <person name="Park J.Y."/>
            <person name="Lim Y.P."/>
            <person name="Ludwig-Muller J."/>
            <person name="Dixelius C."/>
        </authorList>
    </citation>
    <scope>NUCLEOTIDE SEQUENCE</scope>
    <source>
        <tissue evidence="2">Potato root galls</tissue>
    </source>
</reference>
<dbReference type="SUPFAM" id="SSF52949">
    <property type="entry name" value="Macro domain-like"/>
    <property type="match status" value="1"/>
</dbReference>
<dbReference type="PANTHER" id="PTHR11106">
    <property type="entry name" value="GANGLIOSIDE INDUCED DIFFERENTIATION ASSOCIATED PROTEIN 2-RELATED"/>
    <property type="match status" value="1"/>
</dbReference>
<organism evidence="2">
    <name type="scientific">Spongospora subterranea</name>
    <dbReference type="NCBI Taxonomy" id="70186"/>
    <lineage>
        <taxon>Eukaryota</taxon>
        <taxon>Sar</taxon>
        <taxon>Rhizaria</taxon>
        <taxon>Endomyxa</taxon>
        <taxon>Phytomyxea</taxon>
        <taxon>Plasmodiophorida</taxon>
        <taxon>Plasmodiophoridae</taxon>
        <taxon>Spongospora</taxon>
    </lineage>
</organism>
<dbReference type="InterPro" id="IPR002589">
    <property type="entry name" value="Macro_dom"/>
</dbReference>
<dbReference type="Pfam" id="PF01661">
    <property type="entry name" value="Macro"/>
    <property type="match status" value="1"/>
</dbReference>